<dbReference type="CDD" id="cd23668">
    <property type="entry name" value="GH55_beta13glucanase-like"/>
    <property type="match status" value="1"/>
</dbReference>
<evidence type="ECO:0000259" key="3">
    <source>
        <dbReference type="Pfam" id="PF12708"/>
    </source>
</evidence>
<dbReference type="SUPFAM" id="SSF51126">
    <property type="entry name" value="Pectin lyase-like"/>
    <property type="match status" value="2"/>
</dbReference>
<sequence>MRIRRSVAWTLLLAAGVTGNPQQRPRPVARQREACRSPALGAPKTWWRAEVAHNGVTPYSTDSTYPYYRNVLSYGTDNTGVNDSSEAFNEAVHAWQRAGNTVTTRPAYIYVPLGTYLIKKPIQLLVYTFLIGDAVNIPTLTADPSLSTEPVIHGYDPFQGENGPTKNFYMAVRNFRIDTSRISRDAQARGIEWSVSQSCSLVNVHVSMPVGSGHVGISMSYGGSALLMSDSTVTGGAVGLQVASQQYLVKNLTFTSCATGIYLKWSHVTTIQGCQFLSCTTGIDASREGSAGTISVVDSTFASEQAGAGLLVYAPSPGPTQSSVSLVLDGVEFRGANLVKAADGRVLRGGSVPRGQVWVLGNTEPDGYQGGAMYVAPRPRALLERGRYFTKTIPQYEDWDASMVVNVKEDPEFEVWGDNLHNDGPSINAILRKHAGCKLIFFPQGIYQTLETIYIPPGSRLVGEVFSTITALGAHFSNPSSPQPIVQIGLPGESGTAQLSDMLISVGSILPGAILLQINLASPSPGSVALWNVVLRVGGSADTLVTTKCSPPSTPPSACKAAFALLHLTKSASAYLEGIWGWVADHGLDTTLNPSTNPQNIAVGRGALVESTSPVWMLGTSFEHCVLYQYALRNASNVYFALQQTETPYWQGVNTLASAPEPWEVNPTYGDPNFEHCDADDAHCRRAWAAYVAHSDNITVHGSALWTFFNGMRDGMLADASCAETGGVCQRSAVGVVDAARMYWFGLGMCCGFCCFSVPFFFVGLPGLLSREGEEHLLGRLGLPGDGY</sequence>
<evidence type="ECO:0000313" key="4">
    <source>
        <dbReference type="EMBL" id="KAK4449157.1"/>
    </source>
</evidence>
<dbReference type="EMBL" id="MU865939">
    <property type="protein sequence ID" value="KAK4449157.1"/>
    <property type="molecule type" value="Genomic_DNA"/>
</dbReference>
<comment type="caution">
    <text evidence="4">The sequence shown here is derived from an EMBL/GenBank/DDBJ whole genome shotgun (WGS) entry which is preliminary data.</text>
</comment>
<name>A0AAV9GMF8_9PEZI</name>
<dbReference type="PANTHER" id="PTHR33928:SF2">
    <property type="entry name" value="PECTATE LYASE SUPERFAMILY PROTEIN DOMAIN-CONTAINING PROTEIN-RELATED"/>
    <property type="match status" value="1"/>
</dbReference>
<proteinExistence type="predicted"/>
<dbReference type="FunFam" id="2.160.20.10:FF:000049">
    <property type="entry name" value="Putative exo-beta-1,3-glucanase"/>
    <property type="match status" value="1"/>
</dbReference>
<keyword evidence="1" id="KW-0472">Membrane</keyword>
<dbReference type="GO" id="GO:0004650">
    <property type="term" value="F:polygalacturonase activity"/>
    <property type="evidence" value="ECO:0007669"/>
    <property type="project" value="InterPro"/>
</dbReference>
<feature type="signal peptide" evidence="2">
    <location>
        <begin position="1"/>
        <end position="19"/>
    </location>
</feature>
<reference evidence="4" key="1">
    <citation type="journal article" date="2023" name="Mol. Phylogenet. Evol.">
        <title>Genome-scale phylogeny and comparative genomics of the fungal order Sordariales.</title>
        <authorList>
            <person name="Hensen N."/>
            <person name="Bonometti L."/>
            <person name="Westerberg I."/>
            <person name="Brannstrom I.O."/>
            <person name="Guillou S."/>
            <person name="Cros-Aarteil S."/>
            <person name="Calhoun S."/>
            <person name="Haridas S."/>
            <person name="Kuo A."/>
            <person name="Mondo S."/>
            <person name="Pangilinan J."/>
            <person name="Riley R."/>
            <person name="LaButti K."/>
            <person name="Andreopoulos B."/>
            <person name="Lipzen A."/>
            <person name="Chen C."/>
            <person name="Yan M."/>
            <person name="Daum C."/>
            <person name="Ng V."/>
            <person name="Clum A."/>
            <person name="Steindorff A."/>
            <person name="Ohm R.A."/>
            <person name="Martin F."/>
            <person name="Silar P."/>
            <person name="Natvig D.O."/>
            <person name="Lalanne C."/>
            <person name="Gautier V."/>
            <person name="Ament-Velasquez S.L."/>
            <person name="Kruys A."/>
            <person name="Hutchinson M.I."/>
            <person name="Powell A.J."/>
            <person name="Barry K."/>
            <person name="Miller A.N."/>
            <person name="Grigoriev I.V."/>
            <person name="Debuchy R."/>
            <person name="Gladieux P."/>
            <person name="Hiltunen Thoren M."/>
            <person name="Johannesson H."/>
        </authorList>
    </citation>
    <scope>NUCLEOTIDE SEQUENCE</scope>
    <source>
        <strain evidence="4">PSN243</strain>
    </source>
</reference>
<feature type="domain" description="Rhamnogalacturonase A/B/Epimerase-like pectate lyase" evidence="3">
    <location>
        <begin position="68"/>
        <end position="284"/>
    </location>
</feature>
<gene>
    <name evidence="4" type="ORF">QBC34DRAFT_99327</name>
</gene>
<keyword evidence="1" id="KW-1133">Transmembrane helix</keyword>
<organism evidence="4 5">
    <name type="scientific">Podospora aff. communis PSN243</name>
    <dbReference type="NCBI Taxonomy" id="3040156"/>
    <lineage>
        <taxon>Eukaryota</taxon>
        <taxon>Fungi</taxon>
        <taxon>Dikarya</taxon>
        <taxon>Ascomycota</taxon>
        <taxon>Pezizomycotina</taxon>
        <taxon>Sordariomycetes</taxon>
        <taxon>Sordariomycetidae</taxon>
        <taxon>Sordariales</taxon>
        <taxon>Podosporaceae</taxon>
        <taxon>Podospora</taxon>
    </lineage>
</organism>
<evidence type="ECO:0000256" key="2">
    <source>
        <dbReference type="SAM" id="SignalP"/>
    </source>
</evidence>
<keyword evidence="5" id="KW-1185">Reference proteome</keyword>
<feature type="transmembrane region" description="Helical" evidence="1">
    <location>
        <begin position="742"/>
        <end position="763"/>
    </location>
</feature>
<evidence type="ECO:0000313" key="5">
    <source>
        <dbReference type="Proteomes" id="UP001321760"/>
    </source>
</evidence>
<dbReference type="AlphaFoldDB" id="A0AAV9GMF8"/>
<dbReference type="InterPro" id="IPR011050">
    <property type="entry name" value="Pectin_lyase_fold/virulence"/>
</dbReference>
<dbReference type="InterPro" id="IPR024535">
    <property type="entry name" value="RHGA/B-epi-like_pectate_lyase"/>
</dbReference>
<protein>
    <submittedName>
        <fullName evidence="4">Glucan 1,3-beta-glucosidase</fullName>
    </submittedName>
</protein>
<keyword evidence="1" id="KW-0812">Transmembrane</keyword>
<dbReference type="InterPro" id="IPR039279">
    <property type="entry name" value="QRT3-like"/>
</dbReference>
<reference evidence="4" key="2">
    <citation type="submission" date="2023-05" db="EMBL/GenBank/DDBJ databases">
        <authorList>
            <consortium name="Lawrence Berkeley National Laboratory"/>
            <person name="Steindorff A."/>
            <person name="Hensen N."/>
            <person name="Bonometti L."/>
            <person name="Westerberg I."/>
            <person name="Brannstrom I.O."/>
            <person name="Guillou S."/>
            <person name="Cros-Aarteil S."/>
            <person name="Calhoun S."/>
            <person name="Haridas S."/>
            <person name="Kuo A."/>
            <person name="Mondo S."/>
            <person name="Pangilinan J."/>
            <person name="Riley R."/>
            <person name="Labutti K."/>
            <person name="Andreopoulos B."/>
            <person name="Lipzen A."/>
            <person name="Chen C."/>
            <person name="Yanf M."/>
            <person name="Daum C."/>
            <person name="Ng V."/>
            <person name="Clum A."/>
            <person name="Ohm R."/>
            <person name="Martin F."/>
            <person name="Silar P."/>
            <person name="Natvig D."/>
            <person name="Lalanne C."/>
            <person name="Gautier V."/>
            <person name="Ament-Velasquez S.L."/>
            <person name="Kruys A."/>
            <person name="Hutchinson M.I."/>
            <person name="Powell A.J."/>
            <person name="Barry K."/>
            <person name="Miller A.N."/>
            <person name="Grigoriev I.V."/>
            <person name="Debuchy R."/>
            <person name="Gladieux P."/>
            <person name="Thoren M.H."/>
            <person name="Johannesson H."/>
        </authorList>
    </citation>
    <scope>NUCLEOTIDE SEQUENCE</scope>
    <source>
        <strain evidence="4">PSN243</strain>
    </source>
</reference>
<dbReference type="InterPro" id="IPR012334">
    <property type="entry name" value="Pectin_lyas_fold"/>
</dbReference>
<keyword evidence="2" id="KW-0732">Signal</keyword>
<dbReference type="PANTHER" id="PTHR33928">
    <property type="entry name" value="POLYGALACTURONASE QRT3"/>
    <property type="match status" value="1"/>
</dbReference>
<accession>A0AAV9GMF8</accession>
<evidence type="ECO:0000256" key="1">
    <source>
        <dbReference type="SAM" id="Phobius"/>
    </source>
</evidence>
<dbReference type="Gene3D" id="2.160.20.10">
    <property type="entry name" value="Single-stranded right-handed beta-helix, Pectin lyase-like"/>
    <property type="match status" value="2"/>
</dbReference>
<dbReference type="Proteomes" id="UP001321760">
    <property type="component" value="Unassembled WGS sequence"/>
</dbReference>
<feature type="chain" id="PRO_5043328558" evidence="2">
    <location>
        <begin position="20"/>
        <end position="788"/>
    </location>
</feature>
<dbReference type="Pfam" id="PF12708">
    <property type="entry name" value="Pect-lyase_RHGA_epim"/>
    <property type="match status" value="1"/>
</dbReference>